<dbReference type="OrthoDB" id="1191296at2"/>
<dbReference type="InterPro" id="IPR050708">
    <property type="entry name" value="T6SS_VgrG/RHS"/>
</dbReference>
<dbReference type="EMBL" id="QGNZ01000001">
    <property type="protein sequence ID" value="PWS28874.1"/>
    <property type="molecule type" value="Genomic_DNA"/>
</dbReference>
<dbReference type="PANTHER" id="PTHR32305:SF15">
    <property type="entry name" value="PROTEIN RHSA-RELATED"/>
    <property type="match status" value="1"/>
</dbReference>
<organism evidence="1 2">
    <name type="scientific">Pedobacter yonginense</name>
    <dbReference type="NCBI Taxonomy" id="651869"/>
    <lineage>
        <taxon>Bacteria</taxon>
        <taxon>Pseudomonadati</taxon>
        <taxon>Bacteroidota</taxon>
        <taxon>Sphingobacteriia</taxon>
        <taxon>Sphingobacteriales</taxon>
        <taxon>Sphingobacteriaceae</taxon>
        <taxon>Pedobacter</taxon>
    </lineage>
</organism>
<dbReference type="Gene3D" id="2.180.10.10">
    <property type="entry name" value="RHS repeat-associated core"/>
    <property type="match status" value="1"/>
</dbReference>
<evidence type="ECO:0000313" key="1">
    <source>
        <dbReference type="EMBL" id="PWS28874.1"/>
    </source>
</evidence>
<dbReference type="NCBIfam" id="TIGR03696">
    <property type="entry name" value="Rhs_assc_core"/>
    <property type="match status" value="1"/>
</dbReference>
<evidence type="ECO:0000313" key="2">
    <source>
        <dbReference type="Proteomes" id="UP000245379"/>
    </source>
</evidence>
<dbReference type="InterPro" id="IPR022385">
    <property type="entry name" value="Rhs_assc_core"/>
</dbReference>
<dbReference type="PANTHER" id="PTHR32305">
    <property type="match status" value="1"/>
</dbReference>
<evidence type="ECO:0008006" key="3">
    <source>
        <dbReference type="Google" id="ProtNLM"/>
    </source>
</evidence>
<reference evidence="1 2" key="1">
    <citation type="submission" date="2018-05" db="EMBL/GenBank/DDBJ databases">
        <title>Pedobacter paludis sp. nov., isolated from wetland soil.</title>
        <authorList>
            <person name="Zhang Y."/>
            <person name="Wang G."/>
        </authorList>
    </citation>
    <scope>NUCLEOTIDE SEQUENCE [LARGE SCALE GENOMIC DNA]</scope>
    <source>
        <strain evidence="1 2">KCTC22721</strain>
    </source>
</reference>
<dbReference type="Proteomes" id="UP000245379">
    <property type="component" value="Unassembled WGS sequence"/>
</dbReference>
<keyword evidence="2" id="KW-1185">Reference proteome</keyword>
<dbReference type="AlphaFoldDB" id="A0A317EQD2"/>
<sequence>MAPQRAVVGVSVSYNYDDSGRKLTKNSNCTIRQYVDGIEYNGNTIDIIHTEEGVAQNNSGNYSYHYNLTDHLGNVRYTFDIYNGAVRRLQADDYYAFGKKRSVSPVGLDNKYLYNGKEVQDELGEQYDYGARFYDPIIVRFSTIDSLSEKSNPQSGCSYVANNPILLNDSAQRSRIYCSEELAKTSTNSAWKRMDFLYSC</sequence>
<comment type="caution">
    <text evidence="1">The sequence shown here is derived from an EMBL/GenBank/DDBJ whole genome shotgun (WGS) entry which is preliminary data.</text>
</comment>
<gene>
    <name evidence="1" type="ORF">DHW03_03300</name>
</gene>
<accession>A0A317EQD2</accession>
<proteinExistence type="predicted"/>
<protein>
    <recommendedName>
        <fullName evidence="3">RHS repeat-associated core domain-containing protein</fullName>
    </recommendedName>
</protein>
<name>A0A317EQD2_9SPHI</name>